<reference evidence="10 11" key="1">
    <citation type="submission" date="2013-11" db="EMBL/GenBank/DDBJ databases">
        <title>Estimation of Helicobacter pylori bacteriophage ecology using H. pylori isolates.</title>
        <authorList>
            <person name="Uchiyama J."/>
            <person name="Takemura-Uchiyama I."/>
            <person name="Ujihara T."/>
            <person name="Matsuzaki S."/>
        </authorList>
    </citation>
    <scope>NUCLEOTIDE SEQUENCE [LARGE SCALE GENOMIC DNA]</scope>
    <source>
        <strain evidence="10 11">NY40</strain>
    </source>
</reference>
<feature type="domain" description="DNA methylase N-4/N-6" evidence="9">
    <location>
        <begin position="499"/>
        <end position="648"/>
    </location>
</feature>
<dbReference type="EC" id="2.1.1.113" evidence="2"/>
<dbReference type="PANTHER" id="PTHR13370:SF3">
    <property type="entry name" value="TRNA (GUANINE(10)-N2)-METHYLTRANSFERASE HOMOLOG"/>
    <property type="match status" value="1"/>
</dbReference>
<organism evidence="10 11">
    <name type="scientific">Helicobacter pylori NY40</name>
    <dbReference type="NCBI Taxonomy" id="1426844"/>
    <lineage>
        <taxon>Bacteria</taxon>
        <taxon>Pseudomonadati</taxon>
        <taxon>Campylobacterota</taxon>
        <taxon>Epsilonproteobacteria</taxon>
        <taxon>Campylobacterales</taxon>
        <taxon>Helicobacteraceae</taxon>
        <taxon>Helicobacter</taxon>
    </lineage>
</organism>
<dbReference type="PRINTS" id="PR00508">
    <property type="entry name" value="S21N4MTFRASE"/>
</dbReference>
<sequence>MNRGLQEILNGDSLYILKNHIEDNFVDIIITSPPYNVAHKYENYNDDLNFESYLKSMHDIFKECYRVLKEDGRICVNVPFAVKNRDSKEVRFLSIYITQILNEIGFKEFELITWHKGKDVKHFQGNNTAWGSWKSPSCPSFRPLGEAILVFYKENKTHKNERGLADITSQEFKEWTKNIWYFDKDSDQGFENILCVSNNAKKNLHPAPYPEELIERLLKIYSYQNDIVLDPFNGTGTTTYVADQLHRQFIGIELSSKYCKIAIERLQKITDSQAIPIIKSYPTTLTNLVNSDNILDSLNEVFPYKEAFSPYLIEHLQHRFGCSIESVYDPFCGVGSSFLNTQTQVCYGFDTSPFAINVAKAKLEKLDSNNLKKAEKHVGNFMDSNREYPFPQWESFGKYTNKKRFDLIMDFIESFKDLDEKIYHFVRFLVFCNLEKMLNFKKDGNGIKYRESKIKDIEVYLKALTLRAFVLKREFDIKNSKVISLKNCSSIDNKPKDKVDCVLTSPPYANLFDYFEIYKMELWSSKIVKSYEEWKKLKKSALRNNKNAALKQQDKIENISLNHTLEILKNKGIESSTLTMLNNYFFDMQKVLKNCFEVLKDGGFCFIVVGNSCYKGVPIQTDEILAQETQKLGFKCKEIIVARKLKTSSQQMKIIDSKAKFYLRESIIVLQKG</sequence>
<accession>A0A060Q0P4</accession>
<dbReference type="PROSITE" id="PS00093">
    <property type="entry name" value="N4_MTASE"/>
    <property type="match status" value="2"/>
</dbReference>
<dbReference type="GO" id="GO:0008170">
    <property type="term" value="F:N-methyltransferase activity"/>
    <property type="evidence" value="ECO:0007669"/>
    <property type="project" value="InterPro"/>
</dbReference>
<dbReference type="Gene3D" id="3.40.50.150">
    <property type="entry name" value="Vaccinia Virus protein VP39"/>
    <property type="match status" value="3"/>
</dbReference>
<dbReference type="InterPro" id="IPR017985">
    <property type="entry name" value="MeTrfase_CN4_CS"/>
</dbReference>
<dbReference type="Proteomes" id="UP000031662">
    <property type="component" value="Chromosome"/>
</dbReference>
<dbReference type="InterPro" id="IPR001091">
    <property type="entry name" value="RM_Methyltransferase"/>
</dbReference>
<dbReference type="GO" id="GO:0009007">
    <property type="term" value="F:site-specific DNA-methyltransferase (adenine-specific) activity"/>
    <property type="evidence" value="ECO:0007669"/>
    <property type="project" value="TreeGrafter"/>
</dbReference>
<dbReference type="EMBL" id="AP014523">
    <property type="protein sequence ID" value="BAO97732.1"/>
    <property type="molecule type" value="Genomic_DNA"/>
</dbReference>
<dbReference type="GO" id="GO:0015667">
    <property type="term" value="F:site-specific DNA-methyltransferase (cytosine-N4-specific) activity"/>
    <property type="evidence" value="ECO:0007669"/>
    <property type="project" value="UniProtKB-EC"/>
</dbReference>
<evidence type="ECO:0000259" key="9">
    <source>
        <dbReference type="Pfam" id="PF01555"/>
    </source>
</evidence>
<dbReference type="InterPro" id="IPR002941">
    <property type="entry name" value="DNA_methylase_N4/N6"/>
</dbReference>
<evidence type="ECO:0000256" key="3">
    <source>
        <dbReference type="ARBA" id="ARBA00022603"/>
    </source>
</evidence>
<keyword evidence="5" id="KW-0949">S-adenosyl-L-methionine</keyword>
<keyword evidence="3 10" id="KW-0489">Methyltransferase</keyword>
<keyword evidence="7" id="KW-0238">DNA-binding</keyword>
<feature type="domain" description="DNA methylase N-4/N-6" evidence="9">
    <location>
        <begin position="26"/>
        <end position="263"/>
    </location>
</feature>
<dbReference type="Pfam" id="PF01555">
    <property type="entry name" value="N6_N4_Mtase"/>
    <property type="match status" value="2"/>
</dbReference>
<evidence type="ECO:0000256" key="2">
    <source>
        <dbReference type="ARBA" id="ARBA00012185"/>
    </source>
</evidence>
<dbReference type="GO" id="GO:0005737">
    <property type="term" value="C:cytoplasm"/>
    <property type="evidence" value="ECO:0007669"/>
    <property type="project" value="TreeGrafter"/>
</dbReference>
<protein>
    <recommendedName>
        <fullName evidence="2">site-specific DNA-methyltransferase (cytosine-N(4)-specific)</fullName>
        <ecNumber evidence="2">2.1.1.113</ecNumber>
    </recommendedName>
</protein>
<dbReference type="InterPro" id="IPR029063">
    <property type="entry name" value="SAM-dependent_MTases_sf"/>
</dbReference>
<dbReference type="PANTHER" id="PTHR13370">
    <property type="entry name" value="RNA METHYLASE-RELATED"/>
    <property type="match status" value="1"/>
</dbReference>
<name>A0A060Q0P4_HELPX</name>
<evidence type="ECO:0000256" key="5">
    <source>
        <dbReference type="ARBA" id="ARBA00022691"/>
    </source>
</evidence>
<evidence type="ECO:0000256" key="1">
    <source>
        <dbReference type="ARBA" id="ARBA00010203"/>
    </source>
</evidence>
<dbReference type="GO" id="GO:0003677">
    <property type="term" value="F:DNA binding"/>
    <property type="evidence" value="ECO:0007669"/>
    <property type="project" value="UniProtKB-KW"/>
</dbReference>
<dbReference type="CDD" id="cd02440">
    <property type="entry name" value="AdoMet_MTases"/>
    <property type="match status" value="1"/>
</dbReference>
<keyword evidence="4" id="KW-0808">Transferase</keyword>
<proteinExistence type="inferred from homology"/>
<evidence type="ECO:0000313" key="10">
    <source>
        <dbReference type="EMBL" id="BAO97732.1"/>
    </source>
</evidence>
<dbReference type="GO" id="GO:0032259">
    <property type="term" value="P:methylation"/>
    <property type="evidence" value="ECO:0007669"/>
    <property type="project" value="UniProtKB-KW"/>
</dbReference>
<dbReference type="AlphaFoldDB" id="A0A060Q0P4"/>
<keyword evidence="6" id="KW-0680">Restriction system</keyword>
<evidence type="ECO:0000256" key="8">
    <source>
        <dbReference type="ARBA" id="ARBA00049120"/>
    </source>
</evidence>
<dbReference type="RefSeq" id="WP_001875841.1">
    <property type="nucleotide sequence ID" value="NZ_AP014523.1"/>
</dbReference>
<evidence type="ECO:0000256" key="4">
    <source>
        <dbReference type="ARBA" id="ARBA00022679"/>
    </source>
</evidence>
<evidence type="ECO:0000256" key="6">
    <source>
        <dbReference type="ARBA" id="ARBA00022747"/>
    </source>
</evidence>
<comment type="similarity">
    <text evidence="1">Belongs to the N(4)/N(6)-methyltransferase family. N(4) subfamily.</text>
</comment>
<dbReference type="GO" id="GO:0009307">
    <property type="term" value="P:DNA restriction-modification system"/>
    <property type="evidence" value="ECO:0007669"/>
    <property type="project" value="UniProtKB-KW"/>
</dbReference>
<evidence type="ECO:0000313" key="11">
    <source>
        <dbReference type="Proteomes" id="UP000031662"/>
    </source>
</evidence>
<dbReference type="HOGENOM" id="CLU_398889_0_0_7"/>
<gene>
    <name evidence="10" type="ORF">NY40_0720</name>
</gene>
<dbReference type="SUPFAM" id="SSF53335">
    <property type="entry name" value="S-adenosyl-L-methionine-dependent methyltransferases"/>
    <property type="match status" value="3"/>
</dbReference>
<evidence type="ECO:0000256" key="7">
    <source>
        <dbReference type="ARBA" id="ARBA00023125"/>
    </source>
</evidence>
<comment type="catalytic activity">
    <reaction evidence="8">
        <text>a 2'-deoxycytidine in DNA + S-adenosyl-L-methionine = an N(4)-methyl-2'-deoxycytidine in DNA + S-adenosyl-L-homocysteine + H(+)</text>
        <dbReference type="Rhea" id="RHEA:16857"/>
        <dbReference type="Rhea" id="RHEA-COMP:11369"/>
        <dbReference type="Rhea" id="RHEA-COMP:13674"/>
        <dbReference type="ChEBI" id="CHEBI:15378"/>
        <dbReference type="ChEBI" id="CHEBI:57856"/>
        <dbReference type="ChEBI" id="CHEBI:59789"/>
        <dbReference type="ChEBI" id="CHEBI:85452"/>
        <dbReference type="ChEBI" id="CHEBI:137933"/>
        <dbReference type="EC" id="2.1.1.113"/>
    </reaction>
</comment>